<feature type="compositionally biased region" description="Basic and acidic residues" evidence="1">
    <location>
        <begin position="537"/>
        <end position="552"/>
    </location>
</feature>
<reference evidence="2" key="1">
    <citation type="submission" date="2023-10" db="EMBL/GenBank/DDBJ databases">
        <title>Genome assembly of Pristionchus species.</title>
        <authorList>
            <person name="Yoshida K."/>
            <person name="Sommer R.J."/>
        </authorList>
    </citation>
    <scope>NUCLEOTIDE SEQUENCE</scope>
    <source>
        <strain evidence="2">RS0144</strain>
    </source>
</reference>
<feature type="compositionally biased region" description="Basic residues" evidence="1">
    <location>
        <begin position="492"/>
        <end position="501"/>
    </location>
</feature>
<feature type="compositionally biased region" description="Polar residues" evidence="1">
    <location>
        <begin position="516"/>
        <end position="534"/>
    </location>
</feature>
<dbReference type="Proteomes" id="UP001432027">
    <property type="component" value="Unassembled WGS sequence"/>
</dbReference>
<feature type="compositionally biased region" description="Basic and acidic residues" evidence="1">
    <location>
        <begin position="97"/>
        <end position="106"/>
    </location>
</feature>
<name>A0AAV5UN23_9BILA</name>
<evidence type="ECO:0000256" key="1">
    <source>
        <dbReference type="SAM" id="MobiDB-lite"/>
    </source>
</evidence>
<organism evidence="2 3">
    <name type="scientific">Pristionchus entomophagus</name>
    <dbReference type="NCBI Taxonomy" id="358040"/>
    <lineage>
        <taxon>Eukaryota</taxon>
        <taxon>Metazoa</taxon>
        <taxon>Ecdysozoa</taxon>
        <taxon>Nematoda</taxon>
        <taxon>Chromadorea</taxon>
        <taxon>Rhabditida</taxon>
        <taxon>Rhabditina</taxon>
        <taxon>Diplogasteromorpha</taxon>
        <taxon>Diplogasteroidea</taxon>
        <taxon>Neodiplogasteridae</taxon>
        <taxon>Pristionchus</taxon>
    </lineage>
</organism>
<gene>
    <name evidence="2" type="ORF">PENTCL1PPCAC_29913</name>
</gene>
<keyword evidence="3" id="KW-1185">Reference proteome</keyword>
<dbReference type="EMBL" id="BTSX01000006">
    <property type="protein sequence ID" value="GMT07739.1"/>
    <property type="molecule type" value="Genomic_DNA"/>
</dbReference>
<feature type="compositionally biased region" description="Polar residues" evidence="1">
    <location>
        <begin position="467"/>
        <end position="480"/>
    </location>
</feature>
<protein>
    <submittedName>
        <fullName evidence="2">Uncharacterized protein</fullName>
    </submittedName>
</protein>
<evidence type="ECO:0000313" key="3">
    <source>
        <dbReference type="Proteomes" id="UP001432027"/>
    </source>
</evidence>
<sequence length="642" mass="72675">PQPIHQMMQHYQPGKHRIPLLIPPFTPQDASAPVPERPIPKERLKKRRRPWWEHPILFLERPSPSCSPVLLQRHKIPAHRCVEYHTTNRRVIPPAKFPDDNHEHHLPTASSIEESEKEQPQPIPTKKIKCEPDSPEQDETITYPDHQSTSRIPESTSIKQIPDDQSMSIRHISEDYLAPRITEPHMNVLFPQIQSSSHMPALQQRIPEHQLSEMRLPPQLDRLYPELERTPLNPDQPSQLIPVDHEAHSIPLESCHSGLGEKQHPTSIPLPLNPELHHAANLFAPVFSGSAEAARSITQPSSLNDSWKVDDSWRVPTSCSASTSDATASTIFAMPMTAPYPMPPFSNIPYENWRPSSSNSSDFGSTFITRSDDQPVVASSTMTSLPTNLSAMSSGTTPSPMIDSSAASSAASSSGRDAPMDWWGPMSMLLTPSATPHSTSPSASSNVLPLPAEEKTFDNWQPLPPVSSRTKSRPNYQMTRDQSRSRSPLRSNSRRRTRSRSRSREDSIRETRRRSNSPSFQRRSISPIRRSNLNGRWGDHRSRSPRRFEQRPAQKSLQDSVDPRLDDNCAYCPSTSHTAMNCKMYPSALERGARAGNLRLCWHCLDVYNPERCNTKPHRRKCSVCDWTHFSHPSMCKNRFPT</sequence>
<evidence type="ECO:0000313" key="2">
    <source>
        <dbReference type="EMBL" id="GMT07739.1"/>
    </source>
</evidence>
<feature type="compositionally biased region" description="Low complexity" evidence="1">
    <location>
        <begin position="404"/>
        <end position="414"/>
    </location>
</feature>
<feature type="region of interest" description="Disordered" evidence="1">
    <location>
        <begin position="374"/>
        <end position="418"/>
    </location>
</feature>
<feature type="compositionally biased region" description="Polar residues" evidence="1">
    <location>
        <begin position="145"/>
        <end position="162"/>
    </location>
</feature>
<feature type="non-terminal residue" evidence="2">
    <location>
        <position position="1"/>
    </location>
</feature>
<feature type="region of interest" description="Disordered" evidence="1">
    <location>
        <begin position="92"/>
        <end position="162"/>
    </location>
</feature>
<feature type="region of interest" description="Disordered" evidence="1">
    <location>
        <begin position="454"/>
        <end position="560"/>
    </location>
</feature>
<comment type="caution">
    <text evidence="2">The sequence shown here is derived from an EMBL/GenBank/DDBJ whole genome shotgun (WGS) entry which is preliminary data.</text>
</comment>
<proteinExistence type="predicted"/>
<feature type="compositionally biased region" description="Polar residues" evidence="1">
    <location>
        <begin position="377"/>
        <end position="399"/>
    </location>
</feature>
<dbReference type="AlphaFoldDB" id="A0AAV5UN23"/>
<accession>A0AAV5UN23</accession>